<comment type="cofactor">
    <cofactor evidence="1 7">
        <name>Ca(2+)</name>
        <dbReference type="ChEBI" id="CHEBI:29108"/>
    </cofactor>
</comment>
<feature type="active site" evidence="6">
    <location>
        <position position="810"/>
    </location>
</feature>
<dbReference type="AlphaFoldDB" id="A0A5J5EYG6"/>
<evidence type="ECO:0000256" key="8">
    <source>
        <dbReference type="PIRSR" id="PIRSR601382-3"/>
    </source>
</evidence>
<dbReference type="Pfam" id="PF01532">
    <property type="entry name" value="Glyco_hydro_47"/>
    <property type="match status" value="1"/>
</dbReference>
<comment type="caution">
    <text evidence="12">The sequence shown here is derived from an EMBL/GenBank/DDBJ whole genome shotgun (WGS) entry which is preliminary data.</text>
</comment>
<dbReference type="Gene3D" id="1.50.10.10">
    <property type="match status" value="3"/>
</dbReference>
<dbReference type="OrthoDB" id="8118055at2759"/>
<name>A0A5J5EYG6_9PEZI</name>
<feature type="disulfide bond" evidence="8">
    <location>
        <begin position="631"/>
        <end position="660"/>
    </location>
</feature>
<reference evidence="12 13" key="1">
    <citation type="submission" date="2019-09" db="EMBL/GenBank/DDBJ databases">
        <title>Draft genome of the ectomycorrhizal ascomycete Sphaerosporella brunnea.</title>
        <authorList>
            <consortium name="DOE Joint Genome Institute"/>
            <person name="Benucci G.M."/>
            <person name="Marozzi G."/>
            <person name="Antonielli L."/>
            <person name="Sanchez S."/>
            <person name="Marco P."/>
            <person name="Wang X."/>
            <person name="Falini L.B."/>
            <person name="Barry K."/>
            <person name="Haridas S."/>
            <person name="Lipzen A."/>
            <person name="Labutti K."/>
            <person name="Grigoriev I.V."/>
            <person name="Murat C."/>
            <person name="Martin F."/>
            <person name="Albertini E."/>
            <person name="Donnini D."/>
            <person name="Bonito G."/>
        </authorList>
    </citation>
    <scope>NUCLEOTIDE SEQUENCE [LARGE SCALE GENOMIC DNA]</scope>
    <source>
        <strain evidence="12 13">Sb_GMNB300</strain>
    </source>
</reference>
<keyword evidence="9" id="KW-0326">Glycosidase</keyword>
<dbReference type="PANTHER" id="PTHR11742:SF103">
    <property type="entry name" value="ENDOPLASMIC RETICULUM MANNOSIDASE MNL2-RELATED"/>
    <property type="match status" value="1"/>
</dbReference>
<keyword evidence="11" id="KW-0812">Transmembrane</keyword>
<dbReference type="SUPFAM" id="SSF48225">
    <property type="entry name" value="Seven-hairpin glycosidases"/>
    <property type="match status" value="1"/>
</dbReference>
<feature type="compositionally biased region" description="Polar residues" evidence="10">
    <location>
        <begin position="68"/>
        <end position="79"/>
    </location>
</feature>
<keyword evidence="11" id="KW-1133">Transmembrane helix</keyword>
<evidence type="ECO:0000256" key="1">
    <source>
        <dbReference type="ARBA" id="ARBA00001913"/>
    </source>
</evidence>
<dbReference type="EMBL" id="VXIS01000074">
    <property type="protein sequence ID" value="KAA8907997.1"/>
    <property type="molecule type" value="Genomic_DNA"/>
</dbReference>
<feature type="region of interest" description="Disordered" evidence="10">
    <location>
        <begin position="487"/>
        <end position="539"/>
    </location>
</feature>
<evidence type="ECO:0000256" key="7">
    <source>
        <dbReference type="PIRSR" id="PIRSR601382-2"/>
    </source>
</evidence>
<keyword evidence="13" id="KW-1185">Reference proteome</keyword>
<comment type="similarity">
    <text evidence="3 9">Belongs to the glycosyl hydrolase 47 family.</text>
</comment>
<evidence type="ECO:0000313" key="12">
    <source>
        <dbReference type="EMBL" id="KAA8907997.1"/>
    </source>
</evidence>
<feature type="compositionally biased region" description="Pro residues" evidence="10">
    <location>
        <begin position="40"/>
        <end position="49"/>
    </location>
</feature>
<dbReference type="FunCoup" id="A0A5J5EYG6">
    <property type="interactions" value="108"/>
</dbReference>
<keyword evidence="4 9" id="KW-0378">Hydrolase</keyword>
<comment type="pathway">
    <text evidence="2">Protein modification; protein glycosylation.</text>
</comment>
<evidence type="ECO:0000256" key="9">
    <source>
        <dbReference type="RuleBase" id="RU361193"/>
    </source>
</evidence>
<organism evidence="12 13">
    <name type="scientific">Sphaerosporella brunnea</name>
    <dbReference type="NCBI Taxonomy" id="1250544"/>
    <lineage>
        <taxon>Eukaryota</taxon>
        <taxon>Fungi</taxon>
        <taxon>Dikarya</taxon>
        <taxon>Ascomycota</taxon>
        <taxon>Pezizomycotina</taxon>
        <taxon>Pezizomycetes</taxon>
        <taxon>Pezizales</taxon>
        <taxon>Pyronemataceae</taxon>
        <taxon>Sphaerosporella</taxon>
    </lineage>
</organism>
<feature type="active site" description="Proton donor" evidence="6">
    <location>
        <position position="284"/>
    </location>
</feature>
<gene>
    <name evidence="12" type="ORF">FN846DRAFT_946294</name>
</gene>
<evidence type="ECO:0000256" key="2">
    <source>
        <dbReference type="ARBA" id="ARBA00004922"/>
    </source>
</evidence>
<evidence type="ECO:0000256" key="11">
    <source>
        <dbReference type="SAM" id="Phobius"/>
    </source>
</evidence>
<evidence type="ECO:0000256" key="10">
    <source>
        <dbReference type="SAM" id="MobiDB-lite"/>
    </source>
</evidence>
<dbReference type="InterPro" id="IPR012341">
    <property type="entry name" value="6hp_glycosidase-like_sf"/>
</dbReference>
<feature type="active site" evidence="6">
    <location>
        <position position="559"/>
    </location>
</feature>
<dbReference type="GO" id="GO:0005509">
    <property type="term" value="F:calcium ion binding"/>
    <property type="evidence" value="ECO:0007669"/>
    <property type="project" value="InterPro"/>
</dbReference>
<feature type="transmembrane region" description="Helical" evidence="11">
    <location>
        <begin position="12"/>
        <end position="28"/>
    </location>
</feature>
<dbReference type="GO" id="GO:0005975">
    <property type="term" value="P:carbohydrate metabolic process"/>
    <property type="evidence" value="ECO:0007669"/>
    <property type="project" value="InterPro"/>
</dbReference>
<feature type="compositionally biased region" description="Polar residues" evidence="10">
    <location>
        <begin position="490"/>
        <end position="500"/>
    </location>
</feature>
<protein>
    <recommendedName>
        <fullName evidence="9">alpha-1,2-Mannosidase</fullName>
        <ecNumber evidence="9">3.2.1.-</ecNumber>
    </recommendedName>
</protein>
<keyword evidence="7" id="KW-0479">Metal-binding</keyword>
<dbReference type="GO" id="GO:0016020">
    <property type="term" value="C:membrane"/>
    <property type="evidence" value="ECO:0007669"/>
    <property type="project" value="InterPro"/>
</dbReference>
<feature type="compositionally biased region" description="Low complexity" evidence="10">
    <location>
        <begin position="113"/>
        <end position="130"/>
    </location>
</feature>
<dbReference type="GO" id="GO:0005783">
    <property type="term" value="C:endoplasmic reticulum"/>
    <property type="evidence" value="ECO:0007669"/>
    <property type="project" value="TreeGrafter"/>
</dbReference>
<dbReference type="PANTHER" id="PTHR11742">
    <property type="entry name" value="MANNOSYL-OLIGOSACCHARIDE ALPHA-1,2-MANNOSIDASE-RELATED"/>
    <property type="match status" value="1"/>
</dbReference>
<dbReference type="GO" id="GO:0036503">
    <property type="term" value="P:ERAD pathway"/>
    <property type="evidence" value="ECO:0007669"/>
    <property type="project" value="UniProtKB-ARBA"/>
</dbReference>
<keyword evidence="11" id="KW-0472">Membrane</keyword>
<evidence type="ECO:0000313" key="13">
    <source>
        <dbReference type="Proteomes" id="UP000326924"/>
    </source>
</evidence>
<feature type="region of interest" description="Disordered" evidence="10">
    <location>
        <begin position="746"/>
        <end position="773"/>
    </location>
</feature>
<keyword evidence="7" id="KW-0106">Calcium</keyword>
<dbReference type="InterPro" id="IPR001382">
    <property type="entry name" value="Glyco_hydro_47"/>
</dbReference>
<accession>A0A5J5EYG6</accession>
<keyword evidence="5 8" id="KW-1015">Disulfide bond</keyword>
<feature type="binding site" evidence="7">
    <location>
        <position position="902"/>
    </location>
    <ligand>
        <name>Ca(2+)</name>
        <dbReference type="ChEBI" id="CHEBI:29108"/>
    </ligand>
</feature>
<evidence type="ECO:0000256" key="6">
    <source>
        <dbReference type="PIRSR" id="PIRSR601382-1"/>
    </source>
</evidence>
<dbReference type="GO" id="GO:0004571">
    <property type="term" value="F:mannosyl-oligosaccharide 1,2-alpha-mannosidase activity"/>
    <property type="evidence" value="ECO:0007669"/>
    <property type="project" value="InterPro"/>
</dbReference>
<feature type="compositionally biased region" description="Basic and acidic residues" evidence="10">
    <location>
        <begin position="519"/>
        <end position="536"/>
    </location>
</feature>
<sequence length="920" mass="101848">MISLIRLRRHRVPITAAIFLLIVLYQFSTLRTTTDSVFNAPPPPPPPPDVVEHNVPLPPAPKMPDPTNFETGPVNQPAHQGTVPDPLKSPSTKPDAGDAKPDVPVIETKPAEKPATTTTTETAAKQTTPPATIPERPAMRPGGSPALEDDTPQERYPFPKPYYPVPSPVLQIPQAAAAAIPQIQADFPVEAEDAKMVRLARQKQVKDAFLVSWNAYRTHAIPHDELSPVTRKYKDPFGGWGATLVDALDTLWIMDLKDEFKEAVSYVGKIDFTTTPMRRMRVFETVIRYLGGLIAAYDLSGQDKEYKVLLDKSIELADVLMGTFDTPNRMPLLAWGWMERDRARHPRAEVRAVAAELGTLSLEFTRLAQITGNATYYDAVARITDALEEFQDKTSFPGLWPLYIDASGCKRVKTRPITTTNAAGTNAVEKELKVAATIGGTGKEVAPVVEKKPQVPVDATEVELHVPPQVGGTGEEIFKRDDTVEKKLNSLPSNSGAQSTDLDDDLPSGSIENKPSGSTEKDKPANAHSPKNDPKCEPQGLAAPHLIREEKYSLGAMIDSLYEYLLKQYLLLGGHDQYKTMYTKAMDVAGTELTYRPRVPGNPDILLAGAVVVKTRNNKHSFEPDSSHLACFAGGMFAMGAKTFGRDKDLDIGSKLTDGCVWAYASMRSGIMPETFNVMPCKDKATCAYDHEAWVTELEPPEEFVENRNQMADMAAHKHVSPEAAAVAAGGELKKMDAPVEPVRHIEHPPKSAEDDEPAPVHRPGKRTPPEYKEMPLKTSREFAEDLIAAEDLPEGFLEIGDRRYILRPEAIESVWYMYRITADTKWADKGWGMWEKVIRAVSVEGKGPASAIADVTLDTESPDWDWLNSLESFWFGETLKYYYLLFSTPDTVSLDEYVLNTEAHPFRRADWGKRTKKPA</sequence>
<dbReference type="Proteomes" id="UP000326924">
    <property type="component" value="Unassembled WGS sequence"/>
</dbReference>
<evidence type="ECO:0000256" key="4">
    <source>
        <dbReference type="ARBA" id="ARBA00022801"/>
    </source>
</evidence>
<feature type="active site" description="Proton donor" evidence="6">
    <location>
        <position position="674"/>
    </location>
</feature>
<dbReference type="InterPro" id="IPR036026">
    <property type="entry name" value="Seven-hairpin_glycosidases"/>
</dbReference>
<proteinExistence type="inferred from homology"/>
<evidence type="ECO:0000256" key="3">
    <source>
        <dbReference type="ARBA" id="ARBA00007658"/>
    </source>
</evidence>
<dbReference type="InterPro" id="IPR050749">
    <property type="entry name" value="Glycosyl_Hydrolase_47"/>
</dbReference>
<dbReference type="UniPathway" id="UPA00378"/>
<dbReference type="InParanoid" id="A0A5J5EYG6"/>
<dbReference type="PRINTS" id="PR00747">
    <property type="entry name" value="GLYHDRLASE47"/>
</dbReference>
<dbReference type="EC" id="3.2.1.-" evidence="9"/>
<evidence type="ECO:0000256" key="5">
    <source>
        <dbReference type="ARBA" id="ARBA00023157"/>
    </source>
</evidence>
<feature type="region of interest" description="Disordered" evidence="10">
    <location>
        <begin position="38"/>
        <end position="160"/>
    </location>
</feature>